<dbReference type="SUPFAM" id="SSF55729">
    <property type="entry name" value="Acyl-CoA N-acyltransferases (Nat)"/>
    <property type="match status" value="1"/>
</dbReference>
<dbReference type="OrthoDB" id="9796171at2"/>
<keyword evidence="3" id="KW-1185">Reference proteome</keyword>
<dbReference type="EMBL" id="LWAE01000005">
    <property type="protein sequence ID" value="KZL90421.1"/>
    <property type="molecule type" value="Genomic_DNA"/>
</dbReference>
<evidence type="ECO:0000313" key="2">
    <source>
        <dbReference type="EMBL" id="KZL90421.1"/>
    </source>
</evidence>
<protein>
    <submittedName>
        <fullName evidence="2">Putative acyltransferase</fullName>
    </submittedName>
</protein>
<accession>A0A162RV91</accession>
<dbReference type="CDD" id="cd04301">
    <property type="entry name" value="NAT_SF"/>
    <property type="match status" value="1"/>
</dbReference>
<gene>
    <name evidence="2" type="ORF">CLMAG_41920</name>
</gene>
<proteinExistence type="predicted"/>
<dbReference type="GO" id="GO:0016747">
    <property type="term" value="F:acyltransferase activity, transferring groups other than amino-acyl groups"/>
    <property type="evidence" value="ECO:0007669"/>
    <property type="project" value="InterPro"/>
</dbReference>
<name>A0A162RV91_9CLOT</name>
<dbReference type="Proteomes" id="UP000076603">
    <property type="component" value="Unassembled WGS sequence"/>
</dbReference>
<evidence type="ECO:0000313" key="3">
    <source>
        <dbReference type="Proteomes" id="UP000076603"/>
    </source>
</evidence>
<dbReference type="RefSeq" id="WP_066626653.1">
    <property type="nucleotide sequence ID" value="NZ_FQXL01000008.1"/>
</dbReference>
<keyword evidence="2" id="KW-0012">Acyltransferase</keyword>
<keyword evidence="2" id="KW-0808">Transferase</keyword>
<sequence>MNWNIKKFNKLKIEEIYKILALRNKVFIVEQECVYLDCDDKDLNSYHLFSEENGEVVAYLRILEKGVSYDEISIGRVVVKKNHRGKGISREMMLKAIEFIENTLKEDTIKIQAQVYLLDFYSSLGFKAVSEEYLEDNIPHIDMLYKK</sequence>
<dbReference type="PROSITE" id="PS51186">
    <property type="entry name" value="GNAT"/>
    <property type="match status" value="1"/>
</dbReference>
<dbReference type="AlphaFoldDB" id="A0A162RV91"/>
<dbReference type="PATRIC" id="fig|1121326.3.peg.4251"/>
<dbReference type="Gene3D" id="3.40.630.30">
    <property type="match status" value="1"/>
</dbReference>
<dbReference type="Pfam" id="PF13673">
    <property type="entry name" value="Acetyltransf_10"/>
    <property type="match status" value="1"/>
</dbReference>
<dbReference type="STRING" id="1121326.CLMAG_41920"/>
<evidence type="ECO:0000259" key="1">
    <source>
        <dbReference type="PROSITE" id="PS51186"/>
    </source>
</evidence>
<organism evidence="2 3">
    <name type="scientific">Clostridium magnum DSM 2767</name>
    <dbReference type="NCBI Taxonomy" id="1121326"/>
    <lineage>
        <taxon>Bacteria</taxon>
        <taxon>Bacillati</taxon>
        <taxon>Bacillota</taxon>
        <taxon>Clostridia</taxon>
        <taxon>Eubacteriales</taxon>
        <taxon>Clostridiaceae</taxon>
        <taxon>Clostridium</taxon>
    </lineage>
</organism>
<dbReference type="InterPro" id="IPR016181">
    <property type="entry name" value="Acyl_CoA_acyltransferase"/>
</dbReference>
<reference evidence="2 3" key="1">
    <citation type="submission" date="2016-04" db="EMBL/GenBank/DDBJ databases">
        <title>Genome sequence of Clostridium magnum DSM 2767.</title>
        <authorList>
            <person name="Poehlein A."/>
            <person name="Uhlig R."/>
            <person name="Fischer R."/>
            <person name="Bahl H."/>
            <person name="Daniel R."/>
        </authorList>
    </citation>
    <scope>NUCLEOTIDE SEQUENCE [LARGE SCALE GENOMIC DNA]</scope>
    <source>
        <strain evidence="2 3">DSM 2767</strain>
    </source>
</reference>
<comment type="caution">
    <text evidence="2">The sequence shown here is derived from an EMBL/GenBank/DDBJ whole genome shotgun (WGS) entry which is preliminary data.</text>
</comment>
<feature type="domain" description="N-acetyltransferase" evidence="1">
    <location>
        <begin position="6"/>
        <end position="147"/>
    </location>
</feature>
<dbReference type="InterPro" id="IPR000182">
    <property type="entry name" value="GNAT_dom"/>
</dbReference>